<protein>
    <submittedName>
        <fullName evidence="2">SUMF1/EgtB/PvdO family nonheme iron enzyme</fullName>
    </submittedName>
</protein>
<accession>A0ABW1EXI6</accession>
<feature type="domain" description="Sulfatase-modifying factor enzyme-like" evidence="1">
    <location>
        <begin position="404"/>
        <end position="464"/>
    </location>
</feature>
<dbReference type="InterPro" id="IPR005532">
    <property type="entry name" value="SUMF_dom"/>
</dbReference>
<gene>
    <name evidence="2" type="ORF">ACFP0N_17470</name>
</gene>
<evidence type="ECO:0000259" key="1">
    <source>
        <dbReference type="Pfam" id="PF03781"/>
    </source>
</evidence>
<comment type="caution">
    <text evidence="2">The sequence shown here is derived from an EMBL/GenBank/DDBJ whole genome shotgun (WGS) entry which is preliminary data.</text>
</comment>
<proteinExistence type="predicted"/>
<evidence type="ECO:0000313" key="2">
    <source>
        <dbReference type="EMBL" id="MFC5886758.1"/>
    </source>
</evidence>
<dbReference type="Gene3D" id="3.40.50.300">
    <property type="entry name" value="P-loop containing nucleotide triphosphate hydrolases"/>
    <property type="match status" value="1"/>
</dbReference>
<reference evidence="3" key="1">
    <citation type="journal article" date="2019" name="Int. J. Syst. Evol. Microbiol.">
        <title>The Global Catalogue of Microorganisms (GCM) 10K type strain sequencing project: providing services to taxonomists for standard genome sequencing and annotation.</title>
        <authorList>
            <consortium name="The Broad Institute Genomics Platform"/>
            <consortium name="The Broad Institute Genome Sequencing Center for Infectious Disease"/>
            <person name="Wu L."/>
            <person name="Ma J."/>
        </authorList>
    </citation>
    <scope>NUCLEOTIDE SEQUENCE [LARGE SCALE GENOMIC DNA]</scope>
    <source>
        <strain evidence="3">CGMCC 4.1469</strain>
    </source>
</reference>
<sequence length="582" mass="63249">MSGHGVQTDVLGEATEEVTVEQIAQDAGRGGHPPLLVLGTFERVGSNWLSDTLRSVMPQHNEPFRQQLGEAHPLSALGRNNGTELTALNRHHLACALHDLHGHPRHAVKETNLYFVARAVTSLLPASPVLVLTRAPLGIASSFERGRLWERWGYAERYVRLAGAARTSLWRDWAPLLPLDDPEPAVALARMIAVNTLLLAHALGPDLTGRGRAVAHLAYERRVTDPDAVHARLADFLDIPLPTAGEKGTEGAGAGGDFDTRRAKDRLVAVLPARAAALTRHHVAETLARAHRFADPDAIRTAAHWLAGDDEYEVREPGERRAAAAPQPPAVRRTPAITWRPAAMSPVNWRNLLTSNTEMADFLNLLQEAGLDNTQDGTHLLICPMPHERGGRLHLDHARKWRVSPGYEGHPAYWVTWLGAAAVAAWHGARLPTRAEALEAAAFAPTPHNTAYAHGDTVPVAEPGRGAGQIHHLVGNVQIWCSDGPGAGSMEPTRRYLFGAAWNTPGDSAAVKQRRARYLLGSSRGVGVRLVRDRGACPADELGAWEIAQRISEWTTSLARPARSPGERDRLLLAALTNRVRS</sequence>
<dbReference type="InterPro" id="IPR027417">
    <property type="entry name" value="P-loop_NTPase"/>
</dbReference>
<organism evidence="2 3">
    <name type="scientific">Kitasatospora aburaviensis</name>
    <dbReference type="NCBI Taxonomy" id="67265"/>
    <lineage>
        <taxon>Bacteria</taxon>
        <taxon>Bacillati</taxon>
        <taxon>Actinomycetota</taxon>
        <taxon>Actinomycetes</taxon>
        <taxon>Kitasatosporales</taxon>
        <taxon>Streptomycetaceae</taxon>
        <taxon>Kitasatospora</taxon>
    </lineage>
</organism>
<dbReference type="EMBL" id="JBHSOD010000020">
    <property type="protein sequence ID" value="MFC5886758.1"/>
    <property type="molecule type" value="Genomic_DNA"/>
</dbReference>
<evidence type="ECO:0000313" key="3">
    <source>
        <dbReference type="Proteomes" id="UP001596067"/>
    </source>
</evidence>
<dbReference type="Pfam" id="PF03781">
    <property type="entry name" value="FGE-sulfatase"/>
    <property type="match status" value="1"/>
</dbReference>
<dbReference type="RefSeq" id="WP_345330649.1">
    <property type="nucleotide sequence ID" value="NZ_BAAAVH010000123.1"/>
</dbReference>
<keyword evidence="3" id="KW-1185">Reference proteome</keyword>
<dbReference type="SUPFAM" id="SSF56436">
    <property type="entry name" value="C-type lectin-like"/>
    <property type="match status" value="1"/>
</dbReference>
<dbReference type="Gene3D" id="3.90.1580.10">
    <property type="entry name" value="paralog of FGE (formylglycine-generating enzyme)"/>
    <property type="match status" value="1"/>
</dbReference>
<dbReference type="Proteomes" id="UP001596067">
    <property type="component" value="Unassembled WGS sequence"/>
</dbReference>
<dbReference type="SUPFAM" id="SSF52540">
    <property type="entry name" value="P-loop containing nucleoside triphosphate hydrolases"/>
    <property type="match status" value="1"/>
</dbReference>
<dbReference type="InterPro" id="IPR042095">
    <property type="entry name" value="SUMF_sf"/>
</dbReference>
<name>A0ABW1EXI6_9ACTN</name>
<dbReference type="InterPro" id="IPR016187">
    <property type="entry name" value="CTDL_fold"/>
</dbReference>